<proteinExistence type="predicted"/>
<evidence type="ECO:0000256" key="1">
    <source>
        <dbReference type="SAM" id="MobiDB-lite"/>
    </source>
</evidence>
<comment type="caution">
    <text evidence="3">The sequence shown here is derived from an EMBL/GenBank/DDBJ whole genome shotgun (WGS) entry which is preliminary data.</text>
</comment>
<feature type="region of interest" description="Disordered" evidence="1">
    <location>
        <begin position="198"/>
        <end position="218"/>
    </location>
</feature>
<feature type="transmembrane region" description="Helical" evidence="2">
    <location>
        <begin position="115"/>
        <end position="136"/>
    </location>
</feature>
<dbReference type="GO" id="GO:0016787">
    <property type="term" value="F:hydrolase activity"/>
    <property type="evidence" value="ECO:0007669"/>
    <property type="project" value="UniProtKB-KW"/>
</dbReference>
<keyword evidence="2" id="KW-1133">Transmembrane helix</keyword>
<feature type="region of interest" description="Disordered" evidence="1">
    <location>
        <begin position="344"/>
        <end position="399"/>
    </location>
</feature>
<feature type="transmembrane region" description="Helical" evidence="2">
    <location>
        <begin position="72"/>
        <end position="95"/>
    </location>
</feature>
<feature type="compositionally biased region" description="Basic residues" evidence="1">
    <location>
        <begin position="363"/>
        <end position="379"/>
    </location>
</feature>
<keyword evidence="2" id="KW-0472">Membrane</keyword>
<protein>
    <submittedName>
        <fullName evidence="3">Sulfuric ester hydrolase</fullName>
    </submittedName>
</protein>
<evidence type="ECO:0000313" key="3">
    <source>
        <dbReference type="EMBL" id="KAK7241103.1"/>
    </source>
</evidence>
<sequence length="558" mass="61866">MEMMERETSIVDDFFQDRQSDREASTLRDALRITSGPTRITRRARQLLARQILSSAQRYETATPFFVIWRRFALTLIFWATLLDVGNLGILYVAIYWKIFDALDMPESKSKFVTFYRAYTLLWVLQIVVFGFVVFLTGKALVGEAEGYEMPAAGHRHLGGRLYLNLETYADDADADKPFVLRLLVDFVDAGGRRTTPFPRGLRAAEGEPRTRSDQRPDRVLELDRSAAASTFDGVFAVRKRSAVVYHVTVPAAVVLGRHVLTLERARPARTPSGAGRRRSGDLERALLDDDDDATLAEAVPVTISDPDFEHRKLVRLEQALRAVEAKVETLAPQVADIFERLGEDDPAGFTPTATRRVPDARARRRSRAASRARPRRASRPTSPPADEDAARDRADETWRAKAAEETGVLARLRRAKDALAKALVAEPDTKVRERAEDDTAAILDAIGDYDDALMFLRSGTAFVKAGFGGVAHYACTLWLAVEGGGMQLRWSRNTSGKVSFMDLGDVVRVGLLGSRSVVVEAAGDRTKKFKLARPGLAQQYLSCLELVLAARRGADAV</sequence>
<gene>
    <name evidence="3" type="ORF">SO694_00053274</name>
</gene>
<organism evidence="3 4">
    <name type="scientific">Aureococcus anophagefferens</name>
    <name type="common">Harmful bloom alga</name>
    <dbReference type="NCBI Taxonomy" id="44056"/>
    <lineage>
        <taxon>Eukaryota</taxon>
        <taxon>Sar</taxon>
        <taxon>Stramenopiles</taxon>
        <taxon>Ochrophyta</taxon>
        <taxon>Pelagophyceae</taxon>
        <taxon>Pelagomonadales</taxon>
        <taxon>Pelagomonadaceae</taxon>
        <taxon>Aureococcus</taxon>
    </lineage>
</organism>
<dbReference type="Proteomes" id="UP001363151">
    <property type="component" value="Unassembled WGS sequence"/>
</dbReference>
<accession>A0ABR1FXW9</accession>
<feature type="compositionally biased region" description="Basic and acidic residues" evidence="1">
    <location>
        <begin position="203"/>
        <end position="218"/>
    </location>
</feature>
<evidence type="ECO:0000256" key="2">
    <source>
        <dbReference type="SAM" id="Phobius"/>
    </source>
</evidence>
<keyword evidence="3" id="KW-0378">Hydrolase</keyword>
<name>A0ABR1FXW9_AURAN</name>
<evidence type="ECO:0000313" key="4">
    <source>
        <dbReference type="Proteomes" id="UP001363151"/>
    </source>
</evidence>
<keyword evidence="2" id="KW-0812">Transmembrane</keyword>
<dbReference type="EMBL" id="JBBJCI010000206">
    <property type="protein sequence ID" value="KAK7241103.1"/>
    <property type="molecule type" value="Genomic_DNA"/>
</dbReference>
<feature type="compositionally biased region" description="Basic and acidic residues" evidence="1">
    <location>
        <begin position="389"/>
        <end position="399"/>
    </location>
</feature>
<keyword evidence="4" id="KW-1185">Reference proteome</keyword>
<reference evidence="3 4" key="1">
    <citation type="submission" date="2024-03" db="EMBL/GenBank/DDBJ databases">
        <title>Aureococcus anophagefferens CCMP1851 and Kratosvirus quantuckense: Draft genome of a second virus-susceptible host strain in the model system.</title>
        <authorList>
            <person name="Chase E."/>
            <person name="Truchon A.R."/>
            <person name="Schepens W."/>
            <person name="Wilhelm S.W."/>
        </authorList>
    </citation>
    <scope>NUCLEOTIDE SEQUENCE [LARGE SCALE GENOMIC DNA]</scope>
    <source>
        <strain evidence="3 4">CCMP1851</strain>
    </source>
</reference>